<proteinExistence type="predicted"/>
<protein>
    <submittedName>
        <fullName evidence="1">Uncharacterized protein</fullName>
    </submittedName>
</protein>
<reference evidence="1" key="1">
    <citation type="submission" date="2020-04" db="EMBL/GenBank/DDBJ databases">
        <authorList>
            <person name="Chiriac C."/>
            <person name="Salcher M."/>
            <person name="Ghai R."/>
            <person name="Kavagutti S V."/>
        </authorList>
    </citation>
    <scope>NUCLEOTIDE SEQUENCE</scope>
</reference>
<name>A0A6J5M160_9CAUD</name>
<accession>A0A6J5M160</accession>
<dbReference type="EMBL" id="LR796372">
    <property type="protein sequence ID" value="CAB4140534.1"/>
    <property type="molecule type" value="Genomic_DNA"/>
</dbReference>
<sequence>MISDRYLAEWAERQADYMADCRRRAWLREHMPELIDEDNDW</sequence>
<organism evidence="1">
    <name type="scientific">uncultured Caudovirales phage</name>
    <dbReference type="NCBI Taxonomy" id="2100421"/>
    <lineage>
        <taxon>Viruses</taxon>
        <taxon>Duplodnaviria</taxon>
        <taxon>Heunggongvirae</taxon>
        <taxon>Uroviricota</taxon>
        <taxon>Caudoviricetes</taxon>
        <taxon>Peduoviridae</taxon>
        <taxon>Maltschvirus</taxon>
        <taxon>Maltschvirus maltsch</taxon>
    </lineage>
</organism>
<gene>
    <name evidence="1" type="ORF">UFOVP406_33</name>
</gene>
<evidence type="ECO:0000313" key="1">
    <source>
        <dbReference type="EMBL" id="CAB4140534.1"/>
    </source>
</evidence>